<name>A0A6J7WTJ8_9CAUD</name>
<dbReference type="InterPro" id="IPR021289">
    <property type="entry name" value="UvsY"/>
</dbReference>
<sequence>MTLDEIHNSWGEDSELSLLKLETSISDVPKLHSKYLRLLTTEKMILRKNEEQRKQLIKLKHDYFLGILSEDELKFNGWEPCRLKILKSDMPMHIEADVDVINMNLKIAVQQEKVFVLEQIIKHISNRGFLIKSMIDWQRFTMGA</sequence>
<evidence type="ECO:0000313" key="1">
    <source>
        <dbReference type="EMBL" id="CAB5221067.1"/>
    </source>
</evidence>
<dbReference type="Pfam" id="PF11056">
    <property type="entry name" value="UvsY"/>
    <property type="match status" value="1"/>
</dbReference>
<reference evidence="1" key="1">
    <citation type="submission" date="2020-05" db="EMBL/GenBank/DDBJ databases">
        <authorList>
            <person name="Chiriac C."/>
            <person name="Salcher M."/>
            <person name="Ghai R."/>
            <person name="Kavagutti S V."/>
        </authorList>
    </citation>
    <scope>NUCLEOTIDE SEQUENCE</scope>
</reference>
<dbReference type="EMBL" id="LR798287">
    <property type="protein sequence ID" value="CAB5221067.1"/>
    <property type="molecule type" value="Genomic_DNA"/>
</dbReference>
<proteinExistence type="predicted"/>
<organism evidence="1">
    <name type="scientific">uncultured Caudovirales phage</name>
    <dbReference type="NCBI Taxonomy" id="2100421"/>
    <lineage>
        <taxon>Viruses</taxon>
        <taxon>Duplodnaviria</taxon>
        <taxon>Heunggongvirae</taxon>
        <taxon>Uroviricota</taxon>
        <taxon>Caudoviricetes</taxon>
        <taxon>Peduoviridae</taxon>
        <taxon>Maltschvirus</taxon>
        <taxon>Maltschvirus maltsch</taxon>
    </lineage>
</organism>
<accession>A0A6J7WTJ8</accession>
<gene>
    <name evidence="1" type="ORF">UFOVP245_67</name>
</gene>
<protein>
    <submittedName>
        <fullName evidence="1">Recombination, repair and ssDNA binding protein UvsY</fullName>
    </submittedName>
</protein>